<keyword evidence="2" id="KW-0472">Membrane</keyword>
<feature type="compositionally biased region" description="Low complexity" evidence="1">
    <location>
        <begin position="197"/>
        <end position="208"/>
    </location>
</feature>
<gene>
    <name evidence="3" type="ORF">SMD31_03790</name>
</gene>
<keyword evidence="2" id="KW-0812">Transmembrane</keyword>
<protein>
    <submittedName>
        <fullName evidence="3">Uncharacterized protein</fullName>
    </submittedName>
</protein>
<organism evidence="3 4">
    <name type="scientific">Dongia rigui</name>
    <dbReference type="NCBI Taxonomy" id="940149"/>
    <lineage>
        <taxon>Bacteria</taxon>
        <taxon>Pseudomonadati</taxon>
        <taxon>Pseudomonadota</taxon>
        <taxon>Alphaproteobacteria</taxon>
        <taxon>Rhodospirillales</taxon>
        <taxon>Dongiaceae</taxon>
        <taxon>Dongia</taxon>
    </lineage>
</organism>
<keyword evidence="4" id="KW-1185">Reference proteome</keyword>
<accession>A0ABU5DWE4</accession>
<dbReference type="RefSeq" id="WP_320499392.1">
    <property type="nucleotide sequence ID" value="NZ_JAXCLX010000001.1"/>
</dbReference>
<evidence type="ECO:0000256" key="2">
    <source>
        <dbReference type="SAM" id="Phobius"/>
    </source>
</evidence>
<dbReference type="EMBL" id="JAXCLX010000001">
    <property type="protein sequence ID" value="MDY0871023.1"/>
    <property type="molecule type" value="Genomic_DNA"/>
</dbReference>
<evidence type="ECO:0000313" key="3">
    <source>
        <dbReference type="EMBL" id="MDY0871023.1"/>
    </source>
</evidence>
<proteinExistence type="predicted"/>
<keyword evidence="2" id="KW-1133">Transmembrane helix</keyword>
<dbReference type="Proteomes" id="UP001271769">
    <property type="component" value="Unassembled WGS sequence"/>
</dbReference>
<feature type="region of interest" description="Disordered" evidence="1">
    <location>
        <begin position="192"/>
        <end position="220"/>
    </location>
</feature>
<reference evidence="3 4" key="1">
    <citation type="journal article" date="2013" name="Antonie Van Leeuwenhoek">
        <title>Dongia rigui sp. nov., isolated from freshwater of a large wetland in Korea.</title>
        <authorList>
            <person name="Baik K.S."/>
            <person name="Hwang Y.M."/>
            <person name="Choi J.S."/>
            <person name="Kwon J."/>
            <person name="Seong C.N."/>
        </authorList>
    </citation>
    <scope>NUCLEOTIDE SEQUENCE [LARGE SCALE GENOMIC DNA]</scope>
    <source>
        <strain evidence="3 4">04SU4-P</strain>
    </source>
</reference>
<name>A0ABU5DWE4_9PROT</name>
<evidence type="ECO:0000313" key="4">
    <source>
        <dbReference type="Proteomes" id="UP001271769"/>
    </source>
</evidence>
<feature type="transmembrane region" description="Helical" evidence="2">
    <location>
        <begin position="30"/>
        <end position="50"/>
    </location>
</feature>
<comment type="caution">
    <text evidence="3">The sequence shown here is derived from an EMBL/GenBank/DDBJ whole genome shotgun (WGS) entry which is preliminary data.</text>
</comment>
<sequence>MRIFLVVVWLVLLGVLFVLDWPQFKLDSDVANVAIKGLAQAMIIAFTYLISFDARSEHYAEVEKKVDSIIDVTNSISELSKRQSAKDDVRTLVSVLDYLHALTKSFANFIKPIADAPEVVGNDAARRVVDTQIRAYAATVQSVNDAIKSRVRDLQPRVGDEAAFRGILEEIEAANRIVEQFFSSTRGIETGHAPRVASLPSDPALAAPRLTADGEADERQ</sequence>
<evidence type="ECO:0000256" key="1">
    <source>
        <dbReference type="SAM" id="MobiDB-lite"/>
    </source>
</evidence>